<proteinExistence type="predicted"/>
<dbReference type="InterPro" id="IPR037898">
    <property type="entry name" value="NudC_fam"/>
</dbReference>
<evidence type="ECO:0000256" key="3">
    <source>
        <dbReference type="ARBA" id="ARBA00053226"/>
    </source>
</evidence>
<dbReference type="GO" id="GO:0006457">
    <property type="term" value="P:protein folding"/>
    <property type="evidence" value="ECO:0007669"/>
    <property type="project" value="TreeGrafter"/>
</dbReference>
<dbReference type="CDD" id="cd06467">
    <property type="entry name" value="p23_NUDC_like"/>
    <property type="match status" value="1"/>
</dbReference>
<evidence type="ECO:0000256" key="4">
    <source>
        <dbReference type="SAM" id="Coils"/>
    </source>
</evidence>
<dbReference type="AlphaFoldDB" id="A0A4S8I9D7"/>
<comment type="subcellular location">
    <subcellularLocation>
        <location evidence="1">Cytoplasmic granule</location>
    </subcellularLocation>
</comment>
<dbReference type="FunFam" id="2.60.40.790:FF:000001">
    <property type="entry name" value="Nuclear migration protein nudC"/>
    <property type="match status" value="1"/>
</dbReference>
<organism evidence="6 7">
    <name type="scientific">Musa balbisiana</name>
    <name type="common">Banana</name>
    <dbReference type="NCBI Taxonomy" id="52838"/>
    <lineage>
        <taxon>Eukaryota</taxon>
        <taxon>Viridiplantae</taxon>
        <taxon>Streptophyta</taxon>
        <taxon>Embryophyta</taxon>
        <taxon>Tracheophyta</taxon>
        <taxon>Spermatophyta</taxon>
        <taxon>Magnoliopsida</taxon>
        <taxon>Liliopsida</taxon>
        <taxon>Zingiberales</taxon>
        <taxon>Musaceae</taxon>
        <taxon>Musa</taxon>
    </lineage>
</organism>
<dbReference type="GO" id="GO:0051082">
    <property type="term" value="F:unfolded protein binding"/>
    <property type="evidence" value="ECO:0007669"/>
    <property type="project" value="TreeGrafter"/>
</dbReference>
<dbReference type="STRING" id="52838.A0A4S8I9D7"/>
<dbReference type="PROSITE" id="PS51203">
    <property type="entry name" value="CS"/>
    <property type="match status" value="1"/>
</dbReference>
<name>A0A4S8I9D7_MUSBA</name>
<reference evidence="6 7" key="1">
    <citation type="journal article" date="2019" name="Nat. Plants">
        <title>Genome sequencing of Musa balbisiana reveals subgenome evolution and function divergence in polyploid bananas.</title>
        <authorList>
            <person name="Yao X."/>
        </authorList>
    </citation>
    <scope>NUCLEOTIDE SEQUENCE [LARGE SCALE GENOMIC DNA]</scope>
    <source>
        <strain evidence="7">cv. DH-PKW</strain>
        <tissue evidence="6">Leaves</tissue>
    </source>
</reference>
<accession>A0A4S8I9D7</accession>
<evidence type="ECO:0000256" key="2">
    <source>
        <dbReference type="ARBA" id="ARBA00022490"/>
    </source>
</evidence>
<dbReference type="SUPFAM" id="SSF49764">
    <property type="entry name" value="HSP20-like chaperones"/>
    <property type="match status" value="1"/>
</dbReference>
<evidence type="ECO:0000313" key="6">
    <source>
        <dbReference type="EMBL" id="THU44595.1"/>
    </source>
</evidence>
<keyword evidence="2" id="KW-0963">Cytoplasm</keyword>
<dbReference type="Gene3D" id="2.60.40.790">
    <property type="match status" value="1"/>
</dbReference>
<dbReference type="InterPro" id="IPR008978">
    <property type="entry name" value="HSP20-like_chaperone"/>
</dbReference>
<gene>
    <name evidence="6" type="ORF">C4D60_Mb02t09030</name>
</gene>
<feature type="domain" description="CS" evidence="5">
    <location>
        <begin position="137"/>
        <end position="226"/>
    </location>
</feature>
<comment type="caution">
    <text evidence="6">The sequence shown here is derived from an EMBL/GenBank/DDBJ whole genome shotgun (WGS) entry which is preliminary data.</text>
</comment>
<dbReference type="GO" id="GO:0005737">
    <property type="term" value="C:cytoplasm"/>
    <property type="evidence" value="ECO:0007669"/>
    <property type="project" value="TreeGrafter"/>
</dbReference>
<protein>
    <recommendedName>
        <fullName evidence="5">CS domain-containing protein</fullName>
    </recommendedName>
</protein>
<dbReference type="Proteomes" id="UP000317650">
    <property type="component" value="Chromosome 2"/>
</dbReference>
<dbReference type="InterPro" id="IPR007052">
    <property type="entry name" value="CS_dom"/>
</dbReference>
<evidence type="ECO:0000256" key="1">
    <source>
        <dbReference type="ARBA" id="ARBA00004463"/>
    </source>
</evidence>
<keyword evidence="7" id="KW-1185">Reference proteome</keyword>
<comment type="function">
    <text evidence="3">Small heat shock protein required for the establishment of auxin gradients and for patterning of the apical domain of the embryo. Involved in the specification of the cotyledon primordia. Also required for normal inflorescence and floral meristem function, normal developmental patterning and thermotolerance. Acts as a molecular chaperone.</text>
</comment>
<sequence length="310" mass="35342">MSPELPLALLPPFARSHCHGRHLRYRRRDPTEGVLVFLGRCRDEALASVLAKRGPMPLLEAAIDLVRRRTEFFKDEAAVGEVVKAVTAAKEKFDAEERLKKRAADEAQKNRLQEEVAAAAKAEEKKNVRKPNSGNGLDFDTYSWTQTLQEVTVNIPVPQGTRSRFVTCEIKKTHLKVGLKGQPPIIDGDFYQSVKTEDCFWSIEDGNFISVLLTKQNKTNWWKCMVQGEPEIDLQKVQPESSKLSELDSETRQVVEKMMFDQRQKARGLPTSDEIQKQDMLKQFMAQTHTGMQIATDTHQKATVYEHELF</sequence>
<evidence type="ECO:0000313" key="7">
    <source>
        <dbReference type="Proteomes" id="UP000317650"/>
    </source>
</evidence>
<evidence type="ECO:0000259" key="5">
    <source>
        <dbReference type="PROSITE" id="PS51203"/>
    </source>
</evidence>
<dbReference type="Pfam" id="PF04969">
    <property type="entry name" value="CS"/>
    <property type="match status" value="1"/>
</dbReference>
<dbReference type="PANTHER" id="PTHR12356">
    <property type="entry name" value="NUCLEAR MOVEMENT PROTEIN NUDC"/>
    <property type="match status" value="1"/>
</dbReference>
<dbReference type="EMBL" id="PYDT01000011">
    <property type="protein sequence ID" value="THU44595.1"/>
    <property type="molecule type" value="Genomic_DNA"/>
</dbReference>
<feature type="coiled-coil region" evidence="4">
    <location>
        <begin position="86"/>
        <end position="122"/>
    </location>
</feature>
<dbReference type="PANTHER" id="PTHR12356:SF3">
    <property type="entry name" value="NUCLEAR MIGRATION PROTEIN NUDC"/>
    <property type="match status" value="1"/>
</dbReference>
<keyword evidence="4" id="KW-0175">Coiled coil</keyword>